<proteinExistence type="predicted"/>
<evidence type="ECO:0000259" key="2">
    <source>
        <dbReference type="Pfam" id="PF01757"/>
    </source>
</evidence>
<feature type="transmembrane region" description="Helical" evidence="1">
    <location>
        <begin position="83"/>
        <end position="104"/>
    </location>
</feature>
<keyword evidence="3" id="KW-0808">Transferase</keyword>
<keyword evidence="4" id="KW-1185">Reference proteome</keyword>
<feature type="domain" description="Acyltransferase 3" evidence="2">
    <location>
        <begin position="17"/>
        <end position="314"/>
    </location>
</feature>
<name>A0A923SPN0_9FIRM</name>
<feature type="transmembrane region" description="Helical" evidence="1">
    <location>
        <begin position="110"/>
        <end position="128"/>
    </location>
</feature>
<dbReference type="PANTHER" id="PTHR37312:SF1">
    <property type="entry name" value="MEMBRANE-BOUND ACYLTRANSFERASE YKRP-RELATED"/>
    <property type="match status" value="1"/>
</dbReference>
<reference evidence="3" key="1">
    <citation type="submission" date="2020-08" db="EMBL/GenBank/DDBJ databases">
        <title>Genome public.</title>
        <authorList>
            <person name="Liu C."/>
            <person name="Sun Q."/>
        </authorList>
    </citation>
    <scope>NUCLEOTIDE SEQUENCE</scope>
    <source>
        <strain evidence="3">BX12</strain>
    </source>
</reference>
<protein>
    <submittedName>
        <fullName evidence="3">Acyltransferase family protein</fullName>
    </submittedName>
</protein>
<feature type="transmembrane region" description="Helical" evidence="1">
    <location>
        <begin position="51"/>
        <end position="71"/>
    </location>
</feature>
<evidence type="ECO:0000256" key="1">
    <source>
        <dbReference type="SAM" id="Phobius"/>
    </source>
</evidence>
<keyword evidence="3" id="KW-0012">Acyltransferase</keyword>
<dbReference type="AlphaFoldDB" id="A0A923SPN0"/>
<keyword evidence="1" id="KW-0472">Membrane</keyword>
<feature type="transmembrane region" description="Helical" evidence="1">
    <location>
        <begin position="163"/>
        <end position="181"/>
    </location>
</feature>
<dbReference type="Pfam" id="PF01757">
    <property type="entry name" value="Acyl_transf_3"/>
    <property type="match status" value="1"/>
</dbReference>
<feature type="transmembrane region" description="Helical" evidence="1">
    <location>
        <begin position="21"/>
        <end position="39"/>
    </location>
</feature>
<feature type="transmembrane region" description="Helical" evidence="1">
    <location>
        <begin position="232"/>
        <end position="256"/>
    </location>
</feature>
<gene>
    <name evidence="3" type="ORF">H9L42_01745</name>
</gene>
<dbReference type="InterPro" id="IPR002656">
    <property type="entry name" value="Acyl_transf_3_dom"/>
</dbReference>
<evidence type="ECO:0000313" key="3">
    <source>
        <dbReference type="EMBL" id="MBC6678550.1"/>
    </source>
</evidence>
<sequence>MTTKEPSIHESGKKERNYFFDTFRGILIWMIPISHFTMVGGNFHQASFGGVVYVTINVFAMQAFVFLSGYFSKKPARARETAFKTFLFPYLLLVPFFYGVRYFLNGAANLNWIVPPLALWYLVALFVYRFFLVDLIKIRRILPLSIVLYLAAGQIPWLDTELALGRMVSYFPFFMIGYFCTKEHIAKIQRLKAWHCVFLGVVLVAVNVALAYSRIVPVGFYLLRSPAASLGISWYMDILMRIVDFILPCGWIILLMNILPRSKNYLSYVGRNTMAVYILHLIVRQVVKKYSFPDPNMFVYYACIFGLASVCVVVFSSPPVSKAYNWFFDFLYEKGYGSLKRFVKWALGIGTTG</sequence>
<feature type="transmembrane region" description="Helical" evidence="1">
    <location>
        <begin position="298"/>
        <end position="316"/>
    </location>
</feature>
<keyword evidence="1" id="KW-0812">Transmembrane</keyword>
<comment type="caution">
    <text evidence="3">The sequence shown here is derived from an EMBL/GenBank/DDBJ whole genome shotgun (WGS) entry which is preliminary data.</text>
</comment>
<dbReference type="Proteomes" id="UP000602647">
    <property type="component" value="Unassembled WGS sequence"/>
</dbReference>
<feature type="transmembrane region" description="Helical" evidence="1">
    <location>
        <begin position="140"/>
        <end position="157"/>
    </location>
</feature>
<evidence type="ECO:0000313" key="4">
    <source>
        <dbReference type="Proteomes" id="UP000602647"/>
    </source>
</evidence>
<organism evidence="3 4">
    <name type="scientific">Zhenpiania hominis</name>
    <dbReference type="NCBI Taxonomy" id="2763644"/>
    <lineage>
        <taxon>Bacteria</taxon>
        <taxon>Bacillati</taxon>
        <taxon>Bacillota</taxon>
        <taxon>Clostridia</taxon>
        <taxon>Peptostreptococcales</taxon>
        <taxon>Anaerovoracaceae</taxon>
        <taxon>Zhenpiania</taxon>
    </lineage>
</organism>
<dbReference type="EMBL" id="JACRYT010000001">
    <property type="protein sequence ID" value="MBC6678550.1"/>
    <property type="molecule type" value="Genomic_DNA"/>
</dbReference>
<dbReference type="RefSeq" id="WP_187301718.1">
    <property type="nucleotide sequence ID" value="NZ_CBCTQH010000042.1"/>
</dbReference>
<dbReference type="InterPro" id="IPR052734">
    <property type="entry name" value="Nod_factor_acetyltransferase"/>
</dbReference>
<dbReference type="GO" id="GO:0016747">
    <property type="term" value="F:acyltransferase activity, transferring groups other than amino-acyl groups"/>
    <property type="evidence" value="ECO:0007669"/>
    <property type="project" value="InterPro"/>
</dbReference>
<accession>A0A923SPN0</accession>
<feature type="transmembrane region" description="Helical" evidence="1">
    <location>
        <begin position="193"/>
        <end position="212"/>
    </location>
</feature>
<dbReference type="PANTHER" id="PTHR37312">
    <property type="entry name" value="MEMBRANE-BOUND ACYLTRANSFERASE YKRP-RELATED"/>
    <property type="match status" value="1"/>
</dbReference>
<keyword evidence="1" id="KW-1133">Transmembrane helix</keyword>
<feature type="transmembrane region" description="Helical" evidence="1">
    <location>
        <begin position="268"/>
        <end position="286"/>
    </location>
</feature>